<dbReference type="CDD" id="cd07377">
    <property type="entry name" value="WHTH_GntR"/>
    <property type="match status" value="1"/>
</dbReference>
<dbReference type="Proteomes" id="UP000664382">
    <property type="component" value="Unassembled WGS sequence"/>
</dbReference>
<accession>A0A939MSE9</accession>
<dbReference type="Gene3D" id="1.10.10.10">
    <property type="entry name" value="Winged helix-like DNA-binding domain superfamily/Winged helix DNA-binding domain"/>
    <property type="match status" value="1"/>
</dbReference>
<evidence type="ECO:0000256" key="3">
    <source>
        <dbReference type="ARBA" id="ARBA00023163"/>
    </source>
</evidence>
<gene>
    <name evidence="5" type="ORF">J4H92_09345</name>
</gene>
<dbReference type="GO" id="GO:0003677">
    <property type="term" value="F:DNA binding"/>
    <property type="evidence" value="ECO:0007669"/>
    <property type="project" value="UniProtKB-KW"/>
</dbReference>
<proteinExistence type="predicted"/>
<dbReference type="Gene3D" id="1.20.120.530">
    <property type="entry name" value="GntR ligand-binding domain-like"/>
    <property type="match status" value="1"/>
</dbReference>
<dbReference type="SMART" id="SM00345">
    <property type="entry name" value="HTH_GNTR"/>
    <property type="match status" value="1"/>
</dbReference>
<dbReference type="PROSITE" id="PS50949">
    <property type="entry name" value="HTH_GNTR"/>
    <property type="match status" value="1"/>
</dbReference>
<dbReference type="InterPro" id="IPR011711">
    <property type="entry name" value="GntR_C"/>
</dbReference>
<dbReference type="InterPro" id="IPR000524">
    <property type="entry name" value="Tscrpt_reg_HTH_GntR"/>
</dbReference>
<dbReference type="PANTHER" id="PTHR43537:SF5">
    <property type="entry name" value="UXU OPERON TRANSCRIPTIONAL REGULATOR"/>
    <property type="match status" value="1"/>
</dbReference>
<dbReference type="InterPro" id="IPR008920">
    <property type="entry name" value="TF_FadR/GntR_C"/>
</dbReference>
<organism evidence="5 6">
    <name type="scientific">Leucobacter weissii</name>
    <dbReference type="NCBI Taxonomy" id="1983706"/>
    <lineage>
        <taxon>Bacteria</taxon>
        <taxon>Bacillati</taxon>
        <taxon>Actinomycetota</taxon>
        <taxon>Actinomycetes</taxon>
        <taxon>Micrococcales</taxon>
        <taxon>Microbacteriaceae</taxon>
        <taxon>Leucobacter</taxon>
    </lineage>
</organism>
<dbReference type="SUPFAM" id="SSF48008">
    <property type="entry name" value="GntR ligand-binding domain-like"/>
    <property type="match status" value="1"/>
</dbReference>
<dbReference type="PRINTS" id="PR00035">
    <property type="entry name" value="HTHGNTR"/>
</dbReference>
<keyword evidence="2" id="KW-0238">DNA-binding</keyword>
<dbReference type="Pfam" id="PF00392">
    <property type="entry name" value="GntR"/>
    <property type="match status" value="1"/>
</dbReference>
<dbReference type="Pfam" id="PF07729">
    <property type="entry name" value="FCD"/>
    <property type="match status" value="1"/>
</dbReference>
<name>A0A939MSE9_9MICO</name>
<dbReference type="EMBL" id="JAGDYM010000010">
    <property type="protein sequence ID" value="MBO1902149.1"/>
    <property type="molecule type" value="Genomic_DNA"/>
</dbReference>
<dbReference type="SUPFAM" id="SSF46785">
    <property type="entry name" value="Winged helix' DNA-binding domain"/>
    <property type="match status" value="1"/>
</dbReference>
<dbReference type="InterPro" id="IPR036390">
    <property type="entry name" value="WH_DNA-bd_sf"/>
</dbReference>
<evidence type="ECO:0000256" key="1">
    <source>
        <dbReference type="ARBA" id="ARBA00023015"/>
    </source>
</evidence>
<dbReference type="InterPro" id="IPR036388">
    <property type="entry name" value="WH-like_DNA-bd_sf"/>
</dbReference>
<comment type="caution">
    <text evidence="5">The sequence shown here is derived from an EMBL/GenBank/DDBJ whole genome shotgun (WGS) entry which is preliminary data.</text>
</comment>
<feature type="domain" description="HTH gntR-type" evidence="4">
    <location>
        <begin position="19"/>
        <end position="89"/>
    </location>
</feature>
<evidence type="ECO:0000313" key="5">
    <source>
        <dbReference type="EMBL" id="MBO1902149.1"/>
    </source>
</evidence>
<keyword evidence="3" id="KW-0804">Transcription</keyword>
<sequence>MQQQPLRRARSYEQDDAAGTQIGGIAERISAAISVGMISVGERLPSEAELANQFGIAVATLRKALAKLRELGIVETRRGRNGGTFVVQAPFPSADALKASLRGTSLVALRDFFDEHAAISGMAARLAAERISPQQQTRLAEFAFQAREARGARETATADNRFHFEIAVLSHSQRLLTGEQRLQSELTPFLWQSEICRASAQLVFTEHLAIVMAIEQRNAEEAQSRAIAHVMNNRRLVIEGKLALDRASADAEGTP</sequence>
<keyword evidence="1" id="KW-0805">Transcription regulation</keyword>
<evidence type="ECO:0000259" key="4">
    <source>
        <dbReference type="PROSITE" id="PS50949"/>
    </source>
</evidence>
<keyword evidence="6" id="KW-1185">Reference proteome</keyword>
<dbReference type="GO" id="GO:0003700">
    <property type="term" value="F:DNA-binding transcription factor activity"/>
    <property type="evidence" value="ECO:0007669"/>
    <property type="project" value="InterPro"/>
</dbReference>
<dbReference type="RefSeq" id="WP_208097909.1">
    <property type="nucleotide sequence ID" value="NZ_JAGDYM010000010.1"/>
</dbReference>
<dbReference type="PANTHER" id="PTHR43537">
    <property type="entry name" value="TRANSCRIPTIONAL REGULATOR, GNTR FAMILY"/>
    <property type="match status" value="1"/>
</dbReference>
<evidence type="ECO:0000256" key="2">
    <source>
        <dbReference type="ARBA" id="ARBA00023125"/>
    </source>
</evidence>
<protein>
    <submittedName>
        <fullName evidence="5">FadR family transcriptional regulator</fullName>
    </submittedName>
</protein>
<dbReference type="AlphaFoldDB" id="A0A939MSE9"/>
<evidence type="ECO:0000313" key="6">
    <source>
        <dbReference type="Proteomes" id="UP000664382"/>
    </source>
</evidence>
<dbReference type="SMART" id="SM00895">
    <property type="entry name" value="FCD"/>
    <property type="match status" value="1"/>
</dbReference>
<reference evidence="5" key="1">
    <citation type="submission" date="2021-03" db="EMBL/GenBank/DDBJ databases">
        <title>Leucobacter chromiisoli sp. nov., isolated from chromium-containing soil of chemical plant.</title>
        <authorList>
            <person name="Xu Z."/>
        </authorList>
    </citation>
    <scope>NUCLEOTIDE SEQUENCE</scope>
    <source>
        <strain evidence="5">S27</strain>
    </source>
</reference>